<name>A0A0R0AFI0_9GAMM</name>
<dbReference type="Gene3D" id="1.10.1140.10">
    <property type="entry name" value="Bovine Mitochondrial F1-atpase, Atp Synthase Beta Chain, Chain D, domain 3"/>
    <property type="match status" value="1"/>
</dbReference>
<dbReference type="SUPFAM" id="SSF47917">
    <property type="entry name" value="C-terminal domain of alpha and beta subunits of F1 ATP synthase"/>
    <property type="match status" value="1"/>
</dbReference>
<dbReference type="AlphaFoldDB" id="A0A0R0AFI0"/>
<comment type="caution">
    <text evidence="17">The sequence shown here is derived from an EMBL/GenBank/DDBJ whole genome shotgun (WGS) entry which is preliminary data.</text>
</comment>
<evidence type="ECO:0000256" key="8">
    <source>
        <dbReference type="ARBA" id="ARBA00023065"/>
    </source>
</evidence>
<comment type="function">
    <text evidence="13">Produces ATP from ADP in the presence of a proton gradient across the membrane. The catalytic sites are hosted primarily by the beta subunits.</text>
</comment>
<dbReference type="RefSeq" id="WP_057646357.1">
    <property type="nucleotide sequence ID" value="NZ_LLXU01000074.1"/>
</dbReference>
<accession>A0A0R0AFI0</accession>
<keyword evidence="18" id="KW-1185">Reference proteome</keyword>
<dbReference type="InterPro" id="IPR000194">
    <property type="entry name" value="ATPase_F1/V1/A1_a/bsu_nucl-bd"/>
</dbReference>
<dbReference type="Pfam" id="PF22919">
    <property type="entry name" value="ATP-synt_VA_C"/>
    <property type="match status" value="1"/>
</dbReference>
<dbReference type="InterPro" id="IPR050053">
    <property type="entry name" value="ATPase_alpha/beta_chains"/>
</dbReference>
<evidence type="ECO:0000259" key="16">
    <source>
        <dbReference type="Pfam" id="PF22919"/>
    </source>
</evidence>
<evidence type="ECO:0000313" key="17">
    <source>
        <dbReference type="EMBL" id="KRG43661.1"/>
    </source>
</evidence>
<keyword evidence="4 13" id="KW-0547">Nucleotide-binding</keyword>
<evidence type="ECO:0000256" key="1">
    <source>
        <dbReference type="ARBA" id="ARBA00004170"/>
    </source>
</evidence>
<evidence type="ECO:0000313" key="18">
    <source>
        <dbReference type="Proteomes" id="UP000051802"/>
    </source>
</evidence>
<organism evidence="17 18">
    <name type="scientific">Stenotrophomonas panacihumi</name>
    <dbReference type="NCBI Taxonomy" id="676599"/>
    <lineage>
        <taxon>Bacteria</taxon>
        <taxon>Pseudomonadati</taxon>
        <taxon>Pseudomonadota</taxon>
        <taxon>Gammaproteobacteria</taxon>
        <taxon>Lysobacterales</taxon>
        <taxon>Lysobacteraceae</taxon>
        <taxon>Stenotrophomonas</taxon>
    </lineage>
</organism>
<keyword evidence="8 13" id="KW-0406">Ion transport</keyword>
<dbReference type="CDD" id="cd01133">
    <property type="entry name" value="F1-ATPase_beta_CD"/>
    <property type="match status" value="1"/>
</dbReference>
<dbReference type="Proteomes" id="UP000051802">
    <property type="component" value="Unassembled WGS sequence"/>
</dbReference>
<dbReference type="EMBL" id="LLXU01000074">
    <property type="protein sequence ID" value="KRG43661.1"/>
    <property type="molecule type" value="Genomic_DNA"/>
</dbReference>
<evidence type="ECO:0000256" key="9">
    <source>
        <dbReference type="ARBA" id="ARBA00023136"/>
    </source>
</evidence>
<dbReference type="InterPro" id="IPR027417">
    <property type="entry name" value="P-loop_NTPase"/>
</dbReference>
<evidence type="ECO:0000256" key="3">
    <source>
        <dbReference type="ARBA" id="ARBA00022475"/>
    </source>
</evidence>
<proteinExistence type="inferred from homology"/>
<dbReference type="FunFam" id="1.10.1140.10:FF:000001">
    <property type="entry name" value="ATP synthase subunit beta"/>
    <property type="match status" value="1"/>
</dbReference>
<dbReference type="Gene3D" id="2.40.10.170">
    <property type="match status" value="1"/>
</dbReference>
<feature type="binding site" evidence="13">
    <location>
        <begin position="148"/>
        <end position="155"/>
    </location>
    <ligand>
        <name>ATP</name>
        <dbReference type="ChEBI" id="CHEBI:30616"/>
    </ligand>
</feature>
<feature type="domain" description="ATP synthase A/B type C-terminal" evidence="16">
    <location>
        <begin position="358"/>
        <end position="448"/>
    </location>
</feature>
<dbReference type="GO" id="GO:0045259">
    <property type="term" value="C:proton-transporting ATP synthase complex"/>
    <property type="evidence" value="ECO:0007669"/>
    <property type="project" value="UniProtKB-KW"/>
</dbReference>
<gene>
    <name evidence="13" type="primary">atpD</name>
    <name evidence="17" type="ORF">ARC20_09490</name>
</gene>
<dbReference type="InterPro" id="IPR055190">
    <property type="entry name" value="ATP-synt_VA_C"/>
</dbReference>
<dbReference type="Pfam" id="PF02874">
    <property type="entry name" value="ATP-synt_ab_N"/>
    <property type="match status" value="1"/>
</dbReference>
<dbReference type="HAMAP" id="MF_01347">
    <property type="entry name" value="ATP_synth_beta_bact"/>
    <property type="match status" value="1"/>
</dbReference>
<dbReference type="PROSITE" id="PS00152">
    <property type="entry name" value="ATPASE_ALPHA_BETA"/>
    <property type="match status" value="1"/>
</dbReference>
<evidence type="ECO:0000256" key="2">
    <source>
        <dbReference type="ARBA" id="ARBA00022448"/>
    </source>
</evidence>
<comment type="similarity">
    <text evidence="12">Belongs to the ATPase alpha/beta chains family. T3SS ATPase subfamily.</text>
</comment>
<evidence type="ECO:0000256" key="5">
    <source>
        <dbReference type="ARBA" id="ARBA00022781"/>
    </source>
</evidence>
<sequence>MSQGKIVQIIGAVVDVEFPRSEVPKVYDALKVEGTAVTLEVQQQLGDGVVRAIALGSTDGLKRNLVATNTGRGISVPVGAGTLGRIMDVLGNPIDEAGPVKSTDSWEIHRAAPSFDEQASATELLETGIKVIDLMCPFAKGGKVGLFGGAGVGKTVNMMELINNIAKAHSGLSVFAGVGERTREGNDFYHEMIESNVVNVEKPEDSKVAMVYGQMNEPPGNRLRVALTGLTMAEYFRDEKDASGKGRDVLFFVDNIYRYTLAGTEVSALLGRMPSAVGYQPTLAEEMGVLQERITSTKTGSITSIQAVYVPADDLTDPSPATTFAHLDSTVTLSRSIASLGIYPAVDPLDSTSRQMDPNVIGNEHYDTAQRVQQTLQKYKELKDIIAILGMDELSQEDKQAVSRARKIERFFSQPFHVAEVFTGSPGKYVSLKETIRGFKGIVDGEYDHLPEQAFYMVGTIDEAVEKAKKMAEKA</sequence>
<keyword evidence="5 13" id="KW-0375">Hydrogen ion transport</keyword>
<dbReference type="CDD" id="cd18115">
    <property type="entry name" value="ATP-synt_F1_beta_N"/>
    <property type="match status" value="1"/>
</dbReference>
<dbReference type="InterPro" id="IPR024034">
    <property type="entry name" value="ATPase_F1/V1_b/a_C"/>
</dbReference>
<evidence type="ECO:0000256" key="11">
    <source>
        <dbReference type="ARBA" id="ARBA00023310"/>
    </source>
</evidence>
<evidence type="ECO:0000256" key="6">
    <source>
        <dbReference type="ARBA" id="ARBA00022840"/>
    </source>
</evidence>
<dbReference type="GO" id="GO:0005524">
    <property type="term" value="F:ATP binding"/>
    <property type="evidence" value="ECO:0007669"/>
    <property type="project" value="UniProtKB-UniRule"/>
</dbReference>
<dbReference type="SUPFAM" id="SSF50615">
    <property type="entry name" value="N-terminal domain of alpha and beta subunits of F1 ATP synthase"/>
    <property type="match status" value="1"/>
</dbReference>
<dbReference type="PANTHER" id="PTHR15184">
    <property type="entry name" value="ATP SYNTHASE"/>
    <property type="match status" value="1"/>
</dbReference>
<dbReference type="CDD" id="cd18110">
    <property type="entry name" value="ATP-synt_F1_beta_C"/>
    <property type="match status" value="1"/>
</dbReference>
<dbReference type="PANTHER" id="PTHR15184:SF71">
    <property type="entry name" value="ATP SYNTHASE SUBUNIT BETA, MITOCHONDRIAL"/>
    <property type="match status" value="1"/>
</dbReference>
<comment type="catalytic activity">
    <reaction evidence="13">
        <text>ATP + H2O + 4 H(+)(in) = ADP + phosphate + 5 H(+)(out)</text>
        <dbReference type="Rhea" id="RHEA:57720"/>
        <dbReference type="ChEBI" id="CHEBI:15377"/>
        <dbReference type="ChEBI" id="CHEBI:15378"/>
        <dbReference type="ChEBI" id="CHEBI:30616"/>
        <dbReference type="ChEBI" id="CHEBI:43474"/>
        <dbReference type="ChEBI" id="CHEBI:456216"/>
        <dbReference type="EC" id="7.1.2.2"/>
    </reaction>
</comment>
<evidence type="ECO:0000256" key="12">
    <source>
        <dbReference type="ARBA" id="ARBA00024342"/>
    </source>
</evidence>
<protein>
    <recommendedName>
        <fullName evidence="13">ATP synthase subunit beta</fullName>
        <ecNumber evidence="13">7.1.2.2</ecNumber>
    </recommendedName>
    <alternativeName>
        <fullName evidence="13">ATP synthase F1 sector subunit beta</fullName>
    </alternativeName>
    <alternativeName>
        <fullName evidence="13">F-ATPase subunit beta</fullName>
    </alternativeName>
</protein>
<keyword evidence="11 13" id="KW-0066">ATP synthesis</keyword>
<dbReference type="FunFam" id="3.40.50.300:FF:000004">
    <property type="entry name" value="ATP synthase subunit beta"/>
    <property type="match status" value="1"/>
</dbReference>
<evidence type="ECO:0000256" key="4">
    <source>
        <dbReference type="ARBA" id="ARBA00022741"/>
    </source>
</evidence>
<keyword evidence="9 13" id="KW-0472">Membrane</keyword>
<dbReference type="GO" id="GO:0046933">
    <property type="term" value="F:proton-transporting ATP synthase activity, rotational mechanism"/>
    <property type="evidence" value="ECO:0007669"/>
    <property type="project" value="UniProtKB-UniRule"/>
</dbReference>
<dbReference type="Gene3D" id="3.40.50.300">
    <property type="entry name" value="P-loop containing nucleotide triphosphate hydrolases"/>
    <property type="match status" value="1"/>
</dbReference>
<evidence type="ECO:0000259" key="15">
    <source>
        <dbReference type="Pfam" id="PF02874"/>
    </source>
</evidence>
<dbReference type="InterPro" id="IPR005722">
    <property type="entry name" value="ATP_synth_F1_bsu"/>
</dbReference>
<dbReference type="Pfam" id="PF00006">
    <property type="entry name" value="ATP-synt_ab"/>
    <property type="match status" value="1"/>
</dbReference>
<feature type="domain" description="ATPase F1/V1/A1 complex alpha/beta subunit N-terminal" evidence="15">
    <location>
        <begin position="6"/>
        <end position="71"/>
    </location>
</feature>
<keyword evidence="7 13" id="KW-1278">Translocase</keyword>
<keyword evidence="2 13" id="KW-0813">Transport</keyword>
<feature type="domain" description="ATPase F1/V1/A1 complex alpha/beta subunit nucleotide-binding" evidence="14">
    <location>
        <begin position="128"/>
        <end position="353"/>
    </location>
</feature>
<dbReference type="STRING" id="676599.ARC20_09490"/>
<dbReference type="InterPro" id="IPR004100">
    <property type="entry name" value="ATPase_F1/V1/A1_a/bsu_N"/>
</dbReference>
<evidence type="ECO:0000256" key="10">
    <source>
        <dbReference type="ARBA" id="ARBA00023196"/>
    </source>
</evidence>
<keyword evidence="6 13" id="KW-0067">ATP-binding</keyword>
<dbReference type="InterPro" id="IPR036121">
    <property type="entry name" value="ATPase_F1/V1/A1_a/bsu_N_sf"/>
</dbReference>
<evidence type="ECO:0000256" key="7">
    <source>
        <dbReference type="ARBA" id="ARBA00022967"/>
    </source>
</evidence>
<evidence type="ECO:0000256" key="13">
    <source>
        <dbReference type="HAMAP-Rule" id="MF_01347"/>
    </source>
</evidence>
<dbReference type="NCBIfam" id="TIGR01039">
    <property type="entry name" value="atpD"/>
    <property type="match status" value="1"/>
</dbReference>
<dbReference type="EC" id="7.1.2.2" evidence="13"/>
<dbReference type="OrthoDB" id="9801639at2"/>
<comment type="subcellular location">
    <subcellularLocation>
        <location evidence="13">Cell membrane</location>
        <topology evidence="13">Peripheral membrane protein</topology>
    </subcellularLocation>
    <subcellularLocation>
        <location evidence="1">Membrane</location>
        <topology evidence="1">Peripheral membrane protein</topology>
    </subcellularLocation>
</comment>
<keyword evidence="10 13" id="KW-0139">CF(1)</keyword>
<dbReference type="SUPFAM" id="SSF52540">
    <property type="entry name" value="P-loop containing nucleoside triphosphate hydrolases"/>
    <property type="match status" value="1"/>
</dbReference>
<dbReference type="GO" id="GO:0005886">
    <property type="term" value="C:plasma membrane"/>
    <property type="evidence" value="ECO:0007669"/>
    <property type="project" value="UniProtKB-SubCell"/>
</dbReference>
<evidence type="ECO:0000259" key="14">
    <source>
        <dbReference type="Pfam" id="PF00006"/>
    </source>
</evidence>
<dbReference type="InterPro" id="IPR020003">
    <property type="entry name" value="ATPase_a/bsu_AS"/>
</dbReference>
<reference evidence="17 18" key="1">
    <citation type="submission" date="2015-10" db="EMBL/GenBank/DDBJ databases">
        <title>Genome sequencing and analysis of members of genus Stenotrophomonas.</title>
        <authorList>
            <person name="Patil P.P."/>
            <person name="Midha S."/>
            <person name="Patil P.B."/>
        </authorList>
    </citation>
    <scope>NUCLEOTIDE SEQUENCE [LARGE SCALE GENOMIC DNA]</scope>
    <source>
        <strain evidence="17 18">JCM 16536</strain>
    </source>
</reference>
<keyword evidence="3 13" id="KW-1003">Cell membrane</keyword>